<protein>
    <submittedName>
        <fullName evidence="1">Uncharacterized protein</fullName>
    </submittedName>
</protein>
<sequence>MARRVYLAPGLIRVSAPGYDAASAPIQGLLFSEAFGSLLDATDLYVSVVADQMTGVALPVPGRVPPILVLNNGGARYMFINTELTALFIFGQVTGTAHIRVFSGRLF</sequence>
<dbReference type="Proteomes" id="UP000588647">
    <property type="component" value="Unassembled WGS sequence"/>
</dbReference>
<proteinExistence type="predicted"/>
<reference evidence="1 2" key="1">
    <citation type="submission" date="2020-08" db="EMBL/GenBank/DDBJ databases">
        <title>Genomic Encyclopedia of Type Strains, Phase IV (KMG-IV): sequencing the most valuable type-strain genomes for metagenomic binning, comparative biology and taxonomic classification.</title>
        <authorList>
            <person name="Goeker M."/>
        </authorList>
    </citation>
    <scope>NUCLEOTIDE SEQUENCE [LARGE SCALE GENOMIC DNA]</scope>
    <source>
        <strain evidence="1 2">DSM 103570</strain>
    </source>
</reference>
<comment type="caution">
    <text evidence="1">The sequence shown here is derived from an EMBL/GenBank/DDBJ whole genome shotgun (WGS) entry which is preliminary data.</text>
</comment>
<name>A0A7W6MML8_9HYPH</name>
<organism evidence="1 2">
    <name type="scientific">Aurantimonas endophytica</name>
    <dbReference type="NCBI Taxonomy" id="1522175"/>
    <lineage>
        <taxon>Bacteria</taxon>
        <taxon>Pseudomonadati</taxon>
        <taxon>Pseudomonadota</taxon>
        <taxon>Alphaproteobacteria</taxon>
        <taxon>Hyphomicrobiales</taxon>
        <taxon>Aurantimonadaceae</taxon>
        <taxon>Aurantimonas</taxon>
    </lineage>
</organism>
<gene>
    <name evidence="1" type="ORF">GGR03_000024</name>
</gene>
<keyword evidence="2" id="KW-1185">Reference proteome</keyword>
<evidence type="ECO:0000313" key="2">
    <source>
        <dbReference type="Proteomes" id="UP000588647"/>
    </source>
</evidence>
<dbReference type="AlphaFoldDB" id="A0A7W6MML8"/>
<dbReference type="EMBL" id="JACIEM010000001">
    <property type="protein sequence ID" value="MBB4000977.1"/>
    <property type="molecule type" value="Genomic_DNA"/>
</dbReference>
<evidence type="ECO:0000313" key="1">
    <source>
        <dbReference type="EMBL" id="MBB4000977.1"/>
    </source>
</evidence>
<accession>A0A7W6MML8</accession>
<dbReference type="RefSeq" id="WP_183205208.1">
    <property type="nucleotide sequence ID" value="NZ_JAAAMM010000001.1"/>
</dbReference>